<dbReference type="OrthoDB" id="341421at2759"/>
<evidence type="ECO:0000313" key="7">
    <source>
        <dbReference type="Proteomes" id="UP000800097"/>
    </source>
</evidence>
<protein>
    <recommendedName>
        <fullName evidence="5">MYND-type domain-containing protein</fullName>
    </recommendedName>
</protein>
<name>A0A6A6JGE4_WESOR</name>
<organism evidence="6 7">
    <name type="scientific">Westerdykella ornata</name>
    <dbReference type="NCBI Taxonomy" id="318751"/>
    <lineage>
        <taxon>Eukaryota</taxon>
        <taxon>Fungi</taxon>
        <taxon>Dikarya</taxon>
        <taxon>Ascomycota</taxon>
        <taxon>Pezizomycotina</taxon>
        <taxon>Dothideomycetes</taxon>
        <taxon>Pleosporomycetidae</taxon>
        <taxon>Pleosporales</taxon>
        <taxon>Sporormiaceae</taxon>
        <taxon>Westerdykella</taxon>
    </lineage>
</organism>
<evidence type="ECO:0000256" key="3">
    <source>
        <dbReference type="ARBA" id="ARBA00022833"/>
    </source>
</evidence>
<dbReference type="Gene3D" id="6.10.140.2220">
    <property type="match status" value="1"/>
</dbReference>
<dbReference type="Proteomes" id="UP000800097">
    <property type="component" value="Unassembled WGS sequence"/>
</dbReference>
<evidence type="ECO:0000313" key="6">
    <source>
        <dbReference type="EMBL" id="KAF2274696.1"/>
    </source>
</evidence>
<dbReference type="PROSITE" id="PS50865">
    <property type="entry name" value="ZF_MYND_2"/>
    <property type="match status" value="1"/>
</dbReference>
<keyword evidence="2 4" id="KW-0863">Zinc-finger</keyword>
<dbReference type="InterPro" id="IPR002893">
    <property type="entry name" value="Znf_MYND"/>
</dbReference>
<gene>
    <name evidence="6" type="ORF">EI97DRAFT_97061</name>
</gene>
<reference evidence="6" key="1">
    <citation type="journal article" date="2020" name="Stud. Mycol.">
        <title>101 Dothideomycetes genomes: a test case for predicting lifestyles and emergence of pathogens.</title>
        <authorList>
            <person name="Haridas S."/>
            <person name="Albert R."/>
            <person name="Binder M."/>
            <person name="Bloem J."/>
            <person name="Labutti K."/>
            <person name="Salamov A."/>
            <person name="Andreopoulos B."/>
            <person name="Baker S."/>
            <person name="Barry K."/>
            <person name="Bills G."/>
            <person name="Bluhm B."/>
            <person name="Cannon C."/>
            <person name="Castanera R."/>
            <person name="Culley D."/>
            <person name="Daum C."/>
            <person name="Ezra D."/>
            <person name="Gonzalez J."/>
            <person name="Henrissat B."/>
            <person name="Kuo A."/>
            <person name="Liang C."/>
            <person name="Lipzen A."/>
            <person name="Lutzoni F."/>
            <person name="Magnuson J."/>
            <person name="Mondo S."/>
            <person name="Nolan M."/>
            <person name="Ohm R."/>
            <person name="Pangilinan J."/>
            <person name="Park H.-J."/>
            <person name="Ramirez L."/>
            <person name="Alfaro M."/>
            <person name="Sun H."/>
            <person name="Tritt A."/>
            <person name="Yoshinaga Y."/>
            <person name="Zwiers L.-H."/>
            <person name="Turgeon B."/>
            <person name="Goodwin S."/>
            <person name="Spatafora J."/>
            <person name="Crous P."/>
            <person name="Grigoriev I."/>
        </authorList>
    </citation>
    <scope>NUCLEOTIDE SEQUENCE</scope>
    <source>
        <strain evidence="6">CBS 379.55</strain>
    </source>
</reference>
<accession>A0A6A6JGE4</accession>
<evidence type="ECO:0000256" key="4">
    <source>
        <dbReference type="PROSITE-ProRule" id="PRU00134"/>
    </source>
</evidence>
<dbReference type="AlphaFoldDB" id="A0A6A6JGE4"/>
<dbReference type="PROSITE" id="PS01360">
    <property type="entry name" value="ZF_MYND_1"/>
    <property type="match status" value="1"/>
</dbReference>
<dbReference type="RefSeq" id="XP_033652235.1">
    <property type="nucleotide sequence ID" value="XM_033803250.1"/>
</dbReference>
<keyword evidence="7" id="KW-1185">Reference proteome</keyword>
<feature type="domain" description="MYND-type" evidence="5">
    <location>
        <begin position="603"/>
        <end position="640"/>
    </location>
</feature>
<dbReference type="SUPFAM" id="SSF144232">
    <property type="entry name" value="HIT/MYND zinc finger-like"/>
    <property type="match status" value="1"/>
</dbReference>
<keyword evidence="1" id="KW-0479">Metal-binding</keyword>
<proteinExistence type="predicted"/>
<dbReference type="EMBL" id="ML986501">
    <property type="protein sequence ID" value="KAF2274696.1"/>
    <property type="molecule type" value="Genomic_DNA"/>
</dbReference>
<keyword evidence="3" id="KW-0862">Zinc</keyword>
<dbReference type="Pfam" id="PF01753">
    <property type="entry name" value="zf-MYND"/>
    <property type="match status" value="1"/>
</dbReference>
<dbReference type="GO" id="GO:0008270">
    <property type="term" value="F:zinc ion binding"/>
    <property type="evidence" value="ECO:0007669"/>
    <property type="project" value="UniProtKB-KW"/>
</dbReference>
<evidence type="ECO:0000256" key="1">
    <source>
        <dbReference type="ARBA" id="ARBA00022723"/>
    </source>
</evidence>
<evidence type="ECO:0000259" key="5">
    <source>
        <dbReference type="PROSITE" id="PS50865"/>
    </source>
</evidence>
<sequence>MTLFWKIMPRKYLPLLDKLQKRERKEQDGEGKRDADWKEVEERANAGELDERMKQLGLDRGSMMNFIAEANKPSIFGSEVTPEYAEAAKALSTHDGQFIFHFAMEKQLPGLMEKHPEAAEEIRELFMGIESIEDVGMLFASILRPDLASALQQLVQLQRSVEKDGLDIFQAQHLIRPLSSQELPPGVADLQYYKISPMLTIALRAQNAWLEDEALVNSCRVAHTLLYARRCWNWPAPTPYSSNSAAAEARIVSNLEFYNIAAAVSAGQLIFDKTSRGFIIEDCVATLIMDIEWGLVSDSTRVPAVQMLWEESLQGLEKQMKELEKSPKRPVRLNKVQSMLYSILQQDNELTDEQFQVEMHLSSRRRACLGLSVALLKFYTHVDDQRRNKHRDSIRYIVKALKNDTHPVIKETTDKLIPLMDFAQHYADSTVGWFPFSLKATQAKLSNIVQDELIPAFTAERRLSFDAKDPEQVAARLQNMSQFSTIAQFNETIVKIWEEHGAGRHDEALRLLESMLKHETDYGQNDPGRRSTLLFMRCIITYKQERFTDALRDLEESQRLYDISNTTSSFAPWRRFMGLMRRFLVWQVRMEAKSSVKLTMVPCSGCGVARGTRRCIGCLYVGYCSSKCQKKDWKEHKKICKSIFSGYCI</sequence>
<evidence type="ECO:0000256" key="2">
    <source>
        <dbReference type="ARBA" id="ARBA00022771"/>
    </source>
</evidence>
<dbReference type="GeneID" id="54556425"/>